<feature type="domain" description="Exonuclease" evidence="7">
    <location>
        <begin position="9"/>
        <end position="183"/>
    </location>
</feature>
<evidence type="ECO:0000256" key="6">
    <source>
        <dbReference type="SAM" id="MobiDB-lite"/>
    </source>
</evidence>
<evidence type="ECO:0000313" key="9">
    <source>
        <dbReference type="Proteomes" id="UP001152484"/>
    </source>
</evidence>
<evidence type="ECO:0000256" key="5">
    <source>
        <dbReference type="ARBA" id="ARBA00022842"/>
    </source>
</evidence>
<evidence type="ECO:0000256" key="4">
    <source>
        <dbReference type="ARBA" id="ARBA00022839"/>
    </source>
</evidence>
<dbReference type="Proteomes" id="UP001152484">
    <property type="component" value="Unassembled WGS sequence"/>
</dbReference>
<dbReference type="GO" id="GO:0046872">
    <property type="term" value="F:metal ion binding"/>
    <property type="evidence" value="ECO:0007669"/>
    <property type="project" value="UniProtKB-KW"/>
</dbReference>
<dbReference type="AlphaFoldDB" id="A0A9P0ZT02"/>
<dbReference type="PANTHER" id="PTHR30231">
    <property type="entry name" value="DNA POLYMERASE III SUBUNIT EPSILON"/>
    <property type="match status" value="1"/>
</dbReference>
<name>A0A9P0ZT02_CUSEU</name>
<reference evidence="8" key="1">
    <citation type="submission" date="2022-07" db="EMBL/GenBank/DDBJ databases">
        <authorList>
            <person name="Macas J."/>
            <person name="Novak P."/>
            <person name="Neumann P."/>
        </authorList>
    </citation>
    <scope>NUCLEOTIDE SEQUENCE</scope>
</reference>
<dbReference type="InterPro" id="IPR012337">
    <property type="entry name" value="RNaseH-like_sf"/>
</dbReference>
<evidence type="ECO:0000259" key="7">
    <source>
        <dbReference type="SMART" id="SM00479"/>
    </source>
</evidence>
<keyword evidence="2" id="KW-0479">Metal-binding</keyword>
<dbReference type="InterPro" id="IPR013520">
    <property type="entry name" value="Ribonucl_H"/>
</dbReference>
<accession>A0A9P0ZT02</accession>
<sequence length="231" mass="25354">MANKEKASQIVFFDLETTVPRKKGQKFSVLEFGAIVVCPQRLAEMESYCTLIRPGDLSVVGVRSGRSGGITRGAVADAPPFEEVAEKIFNIMDGRIWAGHNIQRFDCVRIKEAFAEAGLSPPVPVGTIDSLTVLTGTFGRRAGNMKMATLAEYFGLGEQKHRSLDDVRMNLEVLKHCATVMFLEASHLDLMNNNVLGRPNVMTRSRTTDAAMDESCHTSSSPMSTRSAKRI</sequence>
<dbReference type="CDD" id="cd06127">
    <property type="entry name" value="DEDDh"/>
    <property type="match status" value="1"/>
</dbReference>
<keyword evidence="9" id="KW-1185">Reference proteome</keyword>
<dbReference type="PANTHER" id="PTHR30231:SF26">
    <property type="entry name" value="PROTEIN NEN4"/>
    <property type="match status" value="1"/>
</dbReference>
<comment type="cofactor">
    <cofactor evidence="1">
        <name>Mg(2+)</name>
        <dbReference type="ChEBI" id="CHEBI:18420"/>
    </cofactor>
</comment>
<feature type="region of interest" description="Disordered" evidence="6">
    <location>
        <begin position="209"/>
        <end position="231"/>
    </location>
</feature>
<dbReference type="SMART" id="SM00479">
    <property type="entry name" value="EXOIII"/>
    <property type="match status" value="1"/>
</dbReference>
<dbReference type="Gene3D" id="3.30.420.10">
    <property type="entry name" value="Ribonuclease H-like superfamily/Ribonuclease H"/>
    <property type="match status" value="1"/>
</dbReference>
<evidence type="ECO:0000256" key="1">
    <source>
        <dbReference type="ARBA" id="ARBA00001946"/>
    </source>
</evidence>
<keyword evidence="4" id="KW-0269">Exonuclease</keyword>
<proteinExistence type="predicted"/>
<dbReference type="Pfam" id="PF00929">
    <property type="entry name" value="RNase_T"/>
    <property type="match status" value="1"/>
</dbReference>
<protein>
    <recommendedName>
        <fullName evidence="7">Exonuclease domain-containing protein</fullName>
    </recommendedName>
</protein>
<evidence type="ECO:0000256" key="3">
    <source>
        <dbReference type="ARBA" id="ARBA00022801"/>
    </source>
</evidence>
<keyword evidence="4" id="KW-0540">Nuclease</keyword>
<evidence type="ECO:0000313" key="8">
    <source>
        <dbReference type="EMBL" id="CAH9109658.1"/>
    </source>
</evidence>
<evidence type="ECO:0000256" key="2">
    <source>
        <dbReference type="ARBA" id="ARBA00022723"/>
    </source>
</evidence>
<dbReference type="InterPro" id="IPR036397">
    <property type="entry name" value="RNaseH_sf"/>
</dbReference>
<dbReference type="FunFam" id="3.30.420.10:FF:000040">
    <property type="entry name" value="Exonuclease family protein"/>
    <property type="match status" value="1"/>
</dbReference>
<gene>
    <name evidence="8" type="ORF">CEURO_LOCUS18517</name>
</gene>
<dbReference type="OrthoDB" id="428342at2759"/>
<dbReference type="EMBL" id="CAMAPE010000053">
    <property type="protein sequence ID" value="CAH9109658.1"/>
    <property type="molecule type" value="Genomic_DNA"/>
</dbReference>
<dbReference type="GO" id="GO:0008408">
    <property type="term" value="F:3'-5' exonuclease activity"/>
    <property type="evidence" value="ECO:0007669"/>
    <property type="project" value="TreeGrafter"/>
</dbReference>
<keyword evidence="3" id="KW-0378">Hydrolase</keyword>
<feature type="compositionally biased region" description="Polar residues" evidence="6">
    <location>
        <begin position="217"/>
        <end position="231"/>
    </location>
</feature>
<keyword evidence="5" id="KW-0460">Magnesium</keyword>
<organism evidence="8 9">
    <name type="scientific">Cuscuta europaea</name>
    <name type="common">European dodder</name>
    <dbReference type="NCBI Taxonomy" id="41803"/>
    <lineage>
        <taxon>Eukaryota</taxon>
        <taxon>Viridiplantae</taxon>
        <taxon>Streptophyta</taxon>
        <taxon>Embryophyta</taxon>
        <taxon>Tracheophyta</taxon>
        <taxon>Spermatophyta</taxon>
        <taxon>Magnoliopsida</taxon>
        <taxon>eudicotyledons</taxon>
        <taxon>Gunneridae</taxon>
        <taxon>Pentapetalae</taxon>
        <taxon>asterids</taxon>
        <taxon>lamiids</taxon>
        <taxon>Solanales</taxon>
        <taxon>Convolvulaceae</taxon>
        <taxon>Cuscuteae</taxon>
        <taxon>Cuscuta</taxon>
        <taxon>Cuscuta subgen. Cuscuta</taxon>
    </lineage>
</organism>
<dbReference type="SUPFAM" id="SSF53098">
    <property type="entry name" value="Ribonuclease H-like"/>
    <property type="match status" value="1"/>
</dbReference>
<comment type="caution">
    <text evidence="8">The sequence shown here is derived from an EMBL/GenBank/DDBJ whole genome shotgun (WGS) entry which is preliminary data.</text>
</comment>
<dbReference type="GO" id="GO:0003676">
    <property type="term" value="F:nucleic acid binding"/>
    <property type="evidence" value="ECO:0007669"/>
    <property type="project" value="InterPro"/>
</dbReference>